<gene>
    <name evidence="1" type="ORF">CNLFYP112_02980</name>
</gene>
<organism evidence="1">
    <name type="scientific">[Clostridium] nexile</name>
    <dbReference type="NCBI Taxonomy" id="29361"/>
    <lineage>
        <taxon>Bacteria</taxon>
        <taxon>Bacillati</taxon>
        <taxon>Bacillota</taxon>
        <taxon>Clostridia</taxon>
        <taxon>Lachnospirales</taxon>
        <taxon>Lachnospiraceae</taxon>
        <taxon>Tyzzerella</taxon>
    </lineage>
</organism>
<name>A0A6N2W5W9_9FIRM</name>
<dbReference type="Gene3D" id="3.60.15.10">
    <property type="entry name" value="Ribonuclease Z/Hydroxyacylglutathione hydrolase-like"/>
    <property type="match status" value="1"/>
</dbReference>
<dbReference type="SUPFAM" id="SSF56281">
    <property type="entry name" value="Metallo-hydrolase/oxidoreductase"/>
    <property type="match status" value="1"/>
</dbReference>
<sequence length="377" mass="43309">MVKIFTLPANEGDFIWICYGENEVYSHILIDGGTKECGEEYASIIKIIDERKEKIEALVLTHVDYDHIQGAIEGICRISDDLLKRTVKKIYFNTCRGIRRNLKETREFAEGSDCVEDQICVNQNYKQYSVGDGIKFLDLLSEKGLKDRLVDYVVYGEIAILPNDAIIRFISPGEKELIKFANQWEKYERENEYVQYASNLDMVKKNLADLMNENLVSDPSINNASSIAFIFEYQSIKLAFLGDARPSVCLQGIKKINDADHLEVDLLKLSHHGSRSNTSDPLLKMIKTNNYLLSTNGHHKKVPNKVVLSHLLKNAGEKGINLYCNYDWYNTEYHEKYFTLEDCKEFLDTKKLSLHLLGDQALEIKDGCYIYGEYGMF</sequence>
<dbReference type="EMBL" id="CACRTG010000041">
    <property type="protein sequence ID" value="VYT34746.1"/>
    <property type="molecule type" value="Genomic_DNA"/>
</dbReference>
<proteinExistence type="predicted"/>
<dbReference type="PANTHER" id="PTHR30619:SF1">
    <property type="entry name" value="RECOMBINATION PROTEIN 2"/>
    <property type="match status" value="1"/>
</dbReference>
<protein>
    <submittedName>
        <fullName evidence="1">Beta-lactamase superfamily domain protein</fullName>
    </submittedName>
</protein>
<accession>A0A6N2W5W9</accession>
<dbReference type="InterPro" id="IPR052159">
    <property type="entry name" value="Competence_DNA_uptake"/>
</dbReference>
<dbReference type="AlphaFoldDB" id="A0A6N2W5W9"/>
<evidence type="ECO:0000313" key="1">
    <source>
        <dbReference type="EMBL" id="VYT34746.1"/>
    </source>
</evidence>
<dbReference type="PANTHER" id="PTHR30619">
    <property type="entry name" value="DNA INTERNALIZATION/COMPETENCE PROTEIN COMEC/REC2"/>
    <property type="match status" value="1"/>
</dbReference>
<dbReference type="InterPro" id="IPR036866">
    <property type="entry name" value="RibonucZ/Hydroxyglut_hydro"/>
</dbReference>
<reference evidence="1" key="1">
    <citation type="submission" date="2019-11" db="EMBL/GenBank/DDBJ databases">
        <authorList>
            <person name="Feng L."/>
        </authorList>
    </citation>
    <scope>NUCLEOTIDE SEQUENCE</scope>
    <source>
        <strain evidence="1">CnexileLFYP112</strain>
    </source>
</reference>